<evidence type="ECO:0000256" key="1">
    <source>
        <dbReference type="ARBA" id="ARBA00007118"/>
    </source>
</evidence>
<dbReference type="GO" id="GO:0016491">
    <property type="term" value="F:oxidoreductase activity"/>
    <property type="evidence" value="ECO:0007669"/>
    <property type="project" value="UniProtKB-KW"/>
</dbReference>
<proteinExistence type="inferred from homology"/>
<dbReference type="InterPro" id="IPR029479">
    <property type="entry name" value="Nitroreductase"/>
</dbReference>
<dbReference type="Gene3D" id="3.40.109.10">
    <property type="entry name" value="NADH Oxidase"/>
    <property type="match status" value="1"/>
</dbReference>
<dbReference type="InterPro" id="IPR000415">
    <property type="entry name" value="Nitroreductase-like"/>
</dbReference>
<dbReference type="SUPFAM" id="SSF55469">
    <property type="entry name" value="FMN-dependent nitroreductase-like"/>
    <property type="match status" value="1"/>
</dbReference>
<organism evidence="4">
    <name type="scientific">uncultured Anaerotruncus sp</name>
    <dbReference type="NCBI Taxonomy" id="905011"/>
    <lineage>
        <taxon>Bacteria</taxon>
        <taxon>Bacillati</taxon>
        <taxon>Bacillota</taxon>
        <taxon>Clostridia</taxon>
        <taxon>Eubacteriales</taxon>
        <taxon>Oscillospiraceae</taxon>
        <taxon>Anaerotruncus</taxon>
        <taxon>environmental samples</taxon>
    </lineage>
</organism>
<evidence type="ECO:0000259" key="3">
    <source>
        <dbReference type="Pfam" id="PF00881"/>
    </source>
</evidence>
<dbReference type="Pfam" id="PF00881">
    <property type="entry name" value="Nitroreductase"/>
    <property type="match status" value="1"/>
</dbReference>
<comment type="similarity">
    <text evidence="1">Belongs to the nitroreductase family.</text>
</comment>
<protein>
    <submittedName>
        <fullName evidence="4">Nitroreductase A</fullName>
    </submittedName>
</protein>
<dbReference type="PANTHER" id="PTHR43673">
    <property type="entry name" value="NAD(P)H NITROREDUCTASE YDGI-RELATED"/>
    <property type="match status" value="1"/>
</dbReference>
<gene>
    <name evidence="4" type="ORF">SAMEA3545359_01633</name>
</gene>
<keyword evidence="2" id="KW-0560">Oxidoreductase</keyword>
<name>A0A1C6IT14_9FIRM</name>
<evidence type="ECO:0000256" key="2">
    <source>
        <dbReference type="ARBA" id="ARBA00023002"/>
    </source>
</evidence>
<dbReference type="EMBL" id="FMHG01000001">
    <property type="protein sequence ID" value="SCJ72475.1"/>
    <property type="molecule type" value="Genomic_DNA"/>
</dbReference>
<reference evidence="4" key="1">
    <citation type="submission" date="2015-09" db="EMBL/GenBank/DDBJ databases">
        <authorList>
            <consortium name="Pathogen Informatics"/>
        </authorList>
    </citation>
    <scope>NUCLEOTIDE SEQUENCE</scope>
    <source>
        <strain evidence="4">2789STDY5834896</strain>
    </source>
</reference>
<evidence type="ECO:0000313" key="4">
    <source>
        <dbReference type="EMBL" id="SCJ72475.1"/>
    </source>
</evidence>
<sequence>MQLFELMRYRRSIRKYKDQQIARCDLEKIIEAGLYAPSAGGGQRAAIIALRNQALCQKVGQLNIARFDRQQLAGSYVSSEQPSIIDDPSLKSGFYGAPTVCMVLCPKNFLYSIPDAFCCAENMVLAATKLGISSCIVARGEDTFAGEAGTALLREWKVPDSYVVRCFVLLGYCAGAYPAAKPRKDGRSIIIE</sequence>
<accession>A0A1C6IT14</accession>
<dbReference type="AlphaFoldDB" id="A0A1C6IT14"/>
<dbReference type="PANTHER" id="PTHR43673:SF10">
    <property type="entry name" value="NADH DEHYDROGENASE_NAD(P)H NITROREDUCTASE XCC3605-RELATED"/>
    <property type="match status" value="1"/>
</dbReference>
<feature type="domain" description="Nitroreductase" evidence="3">
    <location>
        <begin position="8"/>
        <end position="172"/>
    </location>
</feature>